<dbReference type="OrthoDB" id="2578443at2"/>
<evidence type="ECO:0000313" key="4">
    <source>
        <dbReference type="Proteomes" id="UP000558113"/>
    </source>
</evidence>
<keyword evidence="1" id="KW-0732">Signal</keyword>
<accession>A0A7X4YTR4</accession>
<feature type="chain" id="PRO_5038592566" description="Copper amine oxidase-like N-terminal domain-containing protein" evidence="1">
    <location>
        <begin position="22"/>
        <end position="388"/>
    </location>
</feature>
<proteinExistence type="predicted"/>
<evidence type="ECO:0000259" key="2">
    <source>
        <dbReference type="Pfam" id="PF07833"/>
    </source>
</evidence>
<reference evidence="3 4" key="1">
    <citation type="submission" date="2020-01" db="EMBL/GenBank/DDBJ databases">
        <title>Paenibacillus soybeanensis sp. nov. isolated from the nodules of soybean (Glycine max(L.) Merr).</title>
        <authorList>
            <person name="Wang H."/>
        </authorList>
    </citation>
    <scope>NUCLEOTIDE SEQUENCE [LARGE SCALE GENOMIC DNA]</scope>
    <source>
        <strain evidence="3 4">DSM 23054</strain>
    </source>
</reference>
<feature type="domain" description="Copper amine oxidase-like N-terminal" evidence="2">
    <location>
        <begin position="45"/>
        <end position="139"/>
    </location>
</feature>
<organism evidence="3 4">
    <name type="scientific">Paenibacillus sacheonensis</name>
    <dbReference type="NCBI Taxonomy" id="742054"/>
    <lineage>
        <taxon>Bacteria</taxon>
        <taxon>Bacillati</taxon>
        <taxon>Bacillota</taxon>
        <taxon>Bacilli</taxon>
        <taxon>Bacillales</taxon>
        <taxon>Paenibacillaceae</taxon>
        <taxon>Paenibacillus</taxon>
    </lineage>
</organism>
<dbReference type="InterPro" id="IPR036582">
    <property type="entry name" value="Mao_N_sf"/>
</dbReference>
<dbReference type="Pfam" id="PF07833">
    <property type="entry name" value="Cu_amine_oxidN1"/>
    <property type="match status" value="1"/>
</dbReference>
<protein>
    <recommendedName>
        <fullName evidence="2">Copper amine oxidase-like N-terminal domain-containing protein</fullName>
    </recommendedName>
</protein>
<sequence>MRNKWLTAAVLAASLAAPVIAAPAAAHASTPAYARLSWDSGGVSTVSAMNKNGTVYLPADAFEMAGMRMQWDNAHQRADFTGYGRSTAVRIGSTSAVLDGAPVRGVPAPFMSQGKLYVSARYVVMTLEGNSIAWDAKNHVFSAKNLHTYAGVSQTYNGRTYSIVKGTGELFASGGKNGDPVKLADLGSQLFDGVTMKFQPTKGGLLYLTILDNYGEPHINNHVFTLVLKNGAVIRKASVGYWLRYEENVKSYGNHLLLTDGRTLRIIEDGTGNVEQTIDLVKLGGEEDDYFVEGIDDDFLLIRPNSSGLLTLVDRRSGGTVKLYEKLLDAEGAKYATTNDTPYYGDRLHFVKRAGDVLYFEDNSPLATNDKPLTYTLPVPADKPSSAQ</sequence>
<evidence type="ECO:0000313" key="3">
    <source>
        <dbReference type="EMBL" id="NBC72358.1"/>
    </source>
</evidence>
<dbReference type="SUPFAM" id="SSF55383">
    <property type="entry name" value="Copper amine oxidase, domain N"/>
    <property type="match status" value="1"/>
</dbReference>
<dbReference type="Proteomes" id="UP000558113">
    <property type="component" value="Unassembled WGS sequence"/>
</dbReference>
<dbReference type="RefSeq" id="WP_161703264.1">
    <property type="nucleotide sequence ID" value="NZ_JAAAMU010000018.1"/>
</dbReference>
<keyword evidence="4" id="KW-1185">Reference proteome</keyword>
<dbReference type="Gene3D" id="3.30.457.10">
    <property type="entry name" value="Copper amine oxidase-like, N-terminal domain"/>
    <property type="match status" value="1"/>
</dbReference>
<evidence type="ECO:0000256" key="1">
    <source>
        <dbReference type="SAM" id="SignalP"/>
    </source>
</evidence>
<dbReference type="EMBL" id="JAAAMU010000018">
    <property type="protein sequence ID" value="NBC72358.1"/>
    <property type="molecule type" value="Genomic_DNA"/>
</dbReference>
<feature type="signal peptide" evidence="1">
    <location>
        <begin position="1"/>
        <end position="21"/>
    </location>
</feature>
<dbReference type="InterPro" id="IPR012854">
    <property type="entry name" value="Cu_amine_oxidase-like_N"/>
</dbReference>
<gene>
    <name evidence="3" type="ORF">GT003_25460</name>
</gene>
<dbReference type="AlphaFoldDB" id="A0A7X4YTR4"/>
<comment type="caution">
    <text evidence="3">The sequence shown here is derived from an EMBL/GenBank/DDBJ whole genome shotgun (WGS) entry which is preliminary data.</text>
</comment>
<name>A0A7X4YTR4_9BACL</name>